<proteinExistence type="predicted"/>
<evidence type="ECO:0000256" key="3">
    <source>
        <dbReference type="ARBA" id="ARBA00023163"/>
    </source>
</evidence>
<evidence type="ECO:0000259" key="4">
    <source>
        <dbReference type="PROSITE" id="PS50949"/>
    </source>
</evidence>
<keyword evidence="6" id="KW-1185">Reference proteome</keyword>
<keyword evidence="2" id="KW-0238">DNA-binding</keyword>
<feature type="domain" description="HTH gntR-type" evidence="4">
    <location>
        <begin position="9"/>
        <end position="77"/>
    </location>
</feature>
<dbReference type="Gene3D" id="1.10.10.10">
    <property type="entry name" value="Winged helix-like DNA-binding domain superfamily/Winged helix DNA-binding domain"/>
    <property type="match status" value="1"/>
</dbReference>
<dbReference type="SUPFAM" id="SSF46785">
    <property type="entry name" value="Winged helix' DNA-binding domain"/>
    <property type="match status" value="1"/>
</dbReference>
<protein>
    <submittedName>
        <fullName evidence="5">GntR family transcriptional regulator</fullName>
    </submittedName>
</protein>
<evidence type="ECO:0000313" key="6">
    <source>
        <dbReference type="Proteomes" id="UP001500795"/>
    </source>
</evidence>
<dbReference type="PANTHER" id="PTHR43537:SF5">
    <property type="entry name" value="UXU OPERON TRANSCRIPTIONAL REGULATOR"/>
    <property type="match status" value="1"/>
</dbReference>
<evidence type="ECO:0000313" key="5">
    <source>
        <dbReference type="EMBL" id="GAA3543533.1"/>
    </source>
</evidence>
<keyword evidence="3" id="KW-0804">Transcription</keyword>
<dbReference type="CDD" id="cd07377">
    <property type="entry name" value="WHTH_GntR"/>
    <property type="match status" value="1"/>
</dbReference>
<dbReference type="SMART" id="SM00895">
    <property type="entry name" value="FCD"/>
    <property type="match status" value="1"/>
</dbReference>
<dbReference type="Pfam" id="PF00392">
    <property type="entry name" value="GntR"/>
    <property type="match status" value="1"/>
</dbReference>
<comment type="caution">
    <text evidence="5">The sequence shown here is derived from an EMBL/GenBank/DDBJ whole genome shotgun (WGS) entry which is preliminary data.</text>
</comment>
<dbReference type="InterPro" id="IPR000524">
    <property type="entry name" value="Tscrpt_reg_HTH_GntR"/>
</dbReference>
<name>A0ABP6VZ21_9GAMM</name>
<organism evidence="5 6">
    <name type="scientific">Zobellella aerophila</name>
    <dbReference type="NCBI Taxonomy" id="870480"/>
    <lineage>
        <taxon>Bacteria</taxon>
        <taxon>Pseudomonadati</taxon>
        <taxon>Pseudomonadota</taxon>
        <taxon>Gammaproteobacteria</taxon>
        <taxon>Aeromonadales</taxon>
        <taxon>Aeromonadaceae</taxon>
        <taxon>Zobellella</taxon>
    </lineage>
</organism>
<dbReference type="RefSeq" id="WP_344958393.1">
    <property type="nucleotide sequence ID" value="NZ_BAABCX010000003.1"/>
</dbReference>
<evidence type="ECO:0000256" key="2">
    <source>
        <dbReference type="ARBA" id="ARBA00023125"/>
    </source>
</evidence>
<dbReference type="Gene3D" id="1.20.120.530">
    <property type="entry name" value="GntR ligand-binding domain-like"/>
    <property type="match status" value="1"/>
</dbReference>
<evidence type="ECO:0000256" key="1">
    <source>
        <dbReference type="ARBA" id="ARBA00023015"/>
    </source>
</evidence>
<dbReference type="PROSITE" id="PS50949">
    <property type="entry name" value="HTH_GNTR"/>
    <property type="match status" value="1"/>
</dbReference>
<dbReference type="Pfam" id="PF07729">
    <property type="entry name" value="FCD"/>
    <property type="match status" value="1"/>
</dbReference>
<dbReference type="EMBL" id="BAABCX010000003">
    <property type="protein sequence ID" value="GAA3543533.1"/>
    <property type="molecule type" value="Genomic_DNA"/>
</dbReference>
<sequence>MIDKQAKHTRLYLQVANTLIDSIRKGQFKVGERLPPERDLAAQLDVSRASLREAMIALELNGVVAIRKGSGIEVLQAPESNVAVSDPVTPFELLEARELIEPQIAKLAARKATPEDIEQLRDTLRLMELALKLSVEALREAASVDADRQFHAALAEISANPLMQEMMEKVWSKGVRGALWERLDHHSHAPSWRQRWIDDHTAIFRAIEAKDEDAAYQAMLKHVLNVGEVVTNFDVV</sequence>
<dbReference type="SMART" id="SM00345">
    <property type="entry name" value="HTH_GNTR"/>
    <property type="match status" value="1"/>
</dbReference>
<dbReference type="InterPro" id="IPR036390">
    <property type="entry name" value="WH_DNA-bd_sf"/>
</dbReference>
<keyword evidence="1" id="KW-0805">Transcription regulation</keyword>
<dbReference type="PRINTS" id="PR00035">
    <property type="entry name" value="HTHGNTR"/>
</dbReference>
<dbReference type="PANTHER" id="PTHR43537">
    <property type="entry name" value="TRANSCRIPTIONAL REGULATOR, GNTR FAMILY"/>
    <property type="match status" value="1"/>
</dbReference>
<dbReference type="SUPFAM" id="SSF48008">
    <property type="entry name" value="GntR ligand-binding domain-like"/>
    <property type="match status" value="1"/>
</dbReference>
<reference evidence="6" key="1">
    <citation type="journal article" date="2019" name="Int. J. Syst. Evol. Microbiol.">
        <title>The Global Catalogue of Microorganisms (GCM) 10K type strain sequencing project: providing services to taxonomists for standard genome sequencing and annotation.</title>
        <authorList>
            <consortium name="The Broad Institute Genomics Platform"/>
            <consortium name="The Broad Institute Genome Sequencing Center for Infectious Disease"/>
            <person name="Wu L."/>
            <person name="Ma J."/>
        </authorList>
    </citation>
    <scope>NUCLEOTIDE SEQUENCE [LARGE SCALE GENOMIC DNA]</scope>
    <source>
        <strain evidence="6">JCM 17110</strain>
    </source>
</reference>
<dbReference type="InterPro" id="IPR011711">
    <property type="entry name" value="GntR_C"/>
</dbReference>
<dbReference type="InterPro" id="IPR008920">
    <property type="entry name" value="TF_FadR/GntR_C"/>
</dbReference>
<accession>A0ABP6VZ21</accession>
<gene>
    <name evidence="5" type="ORF">GCM10022394_24420</name>
</gene>
<dbReference type="InterPro" id="IPR036388">
    <property type="entry name" value="WH-like_DNA-bd_sf"/>
</dbReference>
<dbReference type="Proteomes" id="UP001500795">
    <property type="component" value="Unassembled WGS sequence"/>
</dbReference>